<keyword evidence="2" id="KW-1185">Reference proteome</keyword>
<dbReference type="Pfam" id="PF11185">
    <property type="entry name" value="DUF2971"/>
    <property type="match status" value="1"/>
</dbReference>
<dbReference type="Proteomes" id="UP000280696">
    <property type="component" value="Unassembled WGS sequence"/>
</dbReference>
<organism evidence="1 2">
    <name type="scientific">Parablautia intestinalis</name>
    <dbReference type="NCBI Taxonomy" id="2320100"/>
    <lineage>
        <taxon>Bacteria</taxon>
        <taxon>Bacillati</taxon>
        <taxon>Bacillota</taxon>
        <taxon>Clostridia</taxon>
        <taxon>Lachnospirales</taxon>
        <taxon>Lachnospiraceae</taxon>
        <taxon>Parablautia</taxon>
    </lineage>
</organism>
<reference evidence="1 2" key="1">
    <citation type="submission" date="2018-09" db="EMBL/GenBank/DDBJ databases">
        <title>Murine metabolic-syndrome-specific gut microbial biobank.</title>
        <authorList>
            <person name="Liu C."/>
        </authorList>
    </citation>
    <scope>NUCLEOTIDE SEQUENCE [LARGE SCALE GENOMIC DNA]</scope>
    <source>
        <strain evidence="1 2">0.1xD8-82</strain>
    </source>
</reference>
<accession>A0A3A9AHJ7</accession>
<gene>
    <name evidence="1" type="ORF">D7V94_11865</name>
</gene>
<evidence type="ECO:0000313" key="1">
    <source>
        <dbReference type="EMBL" id="RKI90819.1"/>
    </source>
</evidence>
<comment type="caution">
    <text evidence="1">The sequence shown here is derived from an EMBL/GenBank/DDBJ whole genome shotgun (WGS) entry which is preliminary data.</text>
</comment>
<proteinExistence type="predicted"/>
<dbReference type="EMBL" id="RAYQ01000012">
    <property type="protein sequence ID" value="RKI90819.1"/>
    <property type="molecule type" value="Genomic_DNA"/>
</dbReference>
<dbReference type="InterPro" id="IPR021352">
    <property type="entry name" value="DUF2971"/>
</dbReference>
<sequence length="299" mass="34992">MITHKKMDFYQHLPYFIINLFNWRLPMLYHYTDFAAFDGIIRCAELRLNNILNMNDASEMRFFMKGLCKAVAEKLQAEGEYEKSRQIESFFQHEMAKEFRYSAYAACFSKYRDDAAQWDRYGHFGRGVCIGFRENLMQKMVGKAIALQEVYYQEDIKEHPLVAGFFQLMKQQEHFSEDLPGLQRLMYDAWVQSAAFKHPSFASEREYRLVVSPFISNEFMIAPKYHVSVERIKKYYPLDLNRMCGKLNMYLADLVGEIIIGPTSSQSLPILQDYLDDCGLNVLKGKISLSDCPLRKPTT</sequence>
<dbReference type="OrthoDB" id="3034312at2"/>
<protein>
    <submittedName>
        <fullName evidence="1">DUF2971 domain-containing protein</fullName>
    </submittedName>
</protein>
<dbReference type="AlphaFoldDB" id="A0A3A9AHJ7"/>
<name>A0A3A9AHJ7_9FIRM</name>
<evidence type="ECO:0000313" key="2">
    <source>
        <dbReference type="Proteomes" id="UP000280696"/>
    </source>
</evidence>